<dbReference type="InterPro" id="IPR004813">
    <property type="entry name" value="OPT"/>
</dbReference>
<keyword evidence="4 7" id="KW-0812">Transmembrane</keyword>
<dbReference type="AlphaFoldDB" id="A0A392RSP7"/>
<evidence type="ECO:0000256" key="5">
    <source>
        <dbReference type="ARBA" id="ARBA00022989"/>
    </source>
</evidence>
<keyword evidence="9" id="KW-1185">Reference proteome</keyword>
<comment type="similarity">
    <text evidence="2">Belongs to the YSL (TC 2.A.67.2) family.</text>
</comment>
<evidence type="ECO:0000256" key="6">
    <source>
        <dbReference type="ARBA" id="ARBA00023136"/>
    </source>
</evidence>
<feature type="transmembrane region" description="Helical" evidence="7">
    <location>
        <begin position="20"/>
        <end position="46"/>
    </location>
</feature>
<dbReference type="Pfam" id="PF03169">
    <property type="entry name" value="OPT"/>
    <property type="match status" value="1"/>
</dbReference>
<dbReference type="EMBL" id="LXQA010269594">
    <property type="protein sequence ID" value="MCI39623.1"/>
    <property type="molecule type" value="Genomic_DNA"/>
</dbReference>
<dbReference type="InterPro" id="IPR045035">
    <property type="entry name" value="YSL-like"/>
</dbReference>
<dbReference type="Proteomes" id="UP000265520">
    <property type="component" value="Unassembled WGS sequence"/>
</dbReference>
<evidence type="ECO:0000256" key="2">
    <source>
        <dbReference type="ARBA" id="ARBA00010276"/>
    </source>
</evidence>
<evidence type="ECO:0000256" key="4">
    <source>
        <dbReference type="ARBA" id="ARBA00022692"/>
    </source>
</evidence>
<name>A0A392RSP7_9FABA</name>
<feature type="non-terminal residue" evidence="8">
    <location>
        <position position="1"/>
    </location>
</feature>
<accession>A0A392RSP7</accession>
<dbReference type="GO" id="GO:0010039">
    <property type="term" value="P:response to iron ion"/>
    <property type="evidence" value="ECO:0007669"/>
    <property type="project" value="TreeGrafter"/>
</dbReference>
<organism evidence="8 9">
    <name type="scientific">Trifolium medium</name>
    <dbReference type="NCBI Taxonomy" id="97028"/>
    <lineage>
        <taxon>Eukaryota</taxon>
        <taxon>Viridiplantae</taxon>
        <taxon>Streptophyta</taxon>
        <taxon>Embryophyta</taxon>
        <taxon>Tracheophyta</taxon>
        <taxon>Spermatophyta</taxon>
        <taxon>Magnoliopsida</taxon>
        <taxon>eudicotyledons</taxon>
        <taxon>Gunneridae</taxon>
        <taxon>Pentapetalae</taxon>
        <taxon>rosids</taxon>
        <taxon>fabids</taxon>
        <taxon>Fabales</taxon>
        <taxon>Fabaceae</taxon>
        <taxon>Papilionoideae</taxon>
        <taxon>50 kb inversion clade</taxon>
        <taxon>NPAAA clade</taxon>
        <taxon>Hologalegina</taxon>
        <taxon>IRL clade</taxon>
        <taxon>Trifolieae</taxon>
        <taxon>Trifolium</taxon>
    </lineage>
</organism>
<evidence type="ECO:0000313" key="9">
    <source>
        <dbReference type="Proteomes" id="UP000265520"/>
    </source>
</evidence>
<dbReference type="GO" id="GO:0048316">
    <property type="term" value="P:seed development"/>
    <property type="evidence" value="ECO:0007669"/>
    <property type="project" value="TreeGrafter"/>
</dbReference>
<reference evidence="8 9" key="1">
    <citation type="journal article" date="2018" name="Front. Plant Sci.">
        <title>Red Clover (Trifolium pratense) and Zigzag Clover (T. medium) - A Picture of Genomic Similarities and Differences.</title>
        <authorList>
            <person name="Dluhosova J."/>
            <person name="Istvanek J."/>
            <person name="Nedelnik J."/>
            <person name="Repkova J."/>
        </authorList>
    </citation>
    <scope>NUCLEOTIDE SEQUENCE [LARGE SCALE GENOMIC DNA]</scope>
    <source>
        <strain evidence="9">cv. 10/8</strain>
        <tissue evidence="8">Leaf</tissue>
    </source>
</reference>
<comment type="caution">
    <text evidence="8">The sequence shown here is derived from an EMBL/GenBank/DDBJ whole genome shotgun (WGS) entry which is preliminary data.</text>
</comment>
<keyword evidence="5 7" id="KW-1133">Transmembrane helix</keyword>
<dbReference type="GO" id="GO:0035673">
    <property type="term" value="F:oligopeptide transmembrane transporter activity"/>
    <property type="evidence" value="ECO:0007669"/>
    <property type="project" value="InterPro"/>
</dbReference>
<sequence>TNLLRDILPKKIAKWMPLPIVMAVPFLVGAYFAIDMCMGSLVVFVLHKLNTKKAELMVPAIASGLICGEGLWTLPAAILALAKINPPICMK</sequence>
<evidence type="ECO:0000256" key="1">
    <source>
        <dbReference type="ARBA" id="ARBA00004141"/>
    </source>
</evidence>
<evidence type="ECO:0000313" key="8">
    <source>
        <dbReference type="EMBL" id="MCI39623.1"/>
    </source>
</evidence>
<dbReference type="PANTHER" id="PTHR31645">
    <property type="entry name" value="OLIGOPEPTIDE TRANSPORTER YGL114W-RELATED"/>
    <property type="match status" value="1"/>
</dbReference>
<proteinExistence type="inferred from homology"/>
<dbReference type="GO" id="GO:0051980">
    <property type="term" value="F:iron-nicotianamine transmembrane transporter activity"/>
    <property type="evidence" value="ECO:0007669"/>
    <property type="project" value="TreeGrafter"/>
</dbReference>
<dbReference type="GO" id="GO:0005886">
    <property type="term" value="C:plasma membrane"/>
    <property type="evidence" value="ECO:0007669"/>
    <property type="project" value="TreeGrafter"/>
</dbReference>
<comment type="subcellular location">
    <subcellularLocation>
        <location evidence="1">Membrane</location>
        <topology evidence="1">Multi-pass membrane protein</topology>
    </subcellularLocation>
</comment>
<protein>
    <submittedName>
        <fullName evidence="8">Metal-nicotianamine transporter YSL3-like</fullName>
    </submittedName>
</protein>
<keyword evidence="6 7" id="KW-0472">Membrane</keyword>
<feature type="transmembrane region" description="Helical" evidence="7">
    <location>
        <begin position="58"/>
        <end position="82"/>
    </location>
</feature>
<feature type="non-terminal residue" evidence="8">
    <location>
        <position position="91"/>
    </location>
</feature>
<keyword evidence="3" id="KW-0813">Transport</keyword>
<dbReference type="PANTHER" id="PTHR31645:SF11">
    <property type="entry name" value="METAL-NICOTIANAMINE TRANSPORTER YSL1"/>
    <property type="match status" value="1"/>
</dbReference>
<evidence type="ECO:0000256" key="3">
    <source>
        <dbReference type="ARBA" id="ARBA00022448"/>
    </source>
</evidence>
<evidence type="ECO:0000256" key="7">
    <source>
        <dbReference type="SAM" id="Phobius"/>
    </source>
</evidence>